<name>A0AAD9ULU8_RIDPI</name>
<accession>A0AAD9ULU8</accession>
<dbReference type="Gene3D" id="2.60.60.20">
    <property type="entry name" value="PLAT/LH2 domain"/>
    <property type="match status" value="4"/>
</dbReference>
<evidence type="ECO:0000313" key="3">
    <source>
        <dbReference type="EMBL" id="KAK2194035.1"/>
    </source>
</evidence>
<dbReference type="AlphaFoldDB" id="A0AAD9ULU8"/>
<feature type="domain" description="PLAT" evidence="2">
    <location>
        <begin position="801"/>
        <end position="917"/>
    </location>
</feature>
<reference evidence="3" key="1">
    <citation type="journal article" date="2023" name="Mol. Biol. Evol.">
        <title>Third-Generation Sequencing Reveals the Adaptive Role of the Epigenome in Three Deep-Sea Polychaetes.</title>
        <authorList>
            <person name="Perez M."/>
            <person name="Aroh O."/>
            <person name="Sun Y."/>
            <person name="Lan Y."/>
            <person name="Juniper S.K."/>
            <person name="Young C.R."/>
            <person name="Angers B."/>
            <person name="Qian P.Y."/>
        </authorList>
    </citation>
    <scope>NUCLEOTIDE SEQUENCE</scope>
    <source>
        <strain evidence="3">R07B-5</strain>
    </source>
</reference>
<comment type="caution">
    <text evidence="1">Lacks conserved residue(s) required for the propagation of feature annotation.</text>
</comment>
<feature type="domain" description="PLAT" evidence="2">
    <location>
        <begin position="524"/>
        <end position="643"/>
    </location>
</feature>
<sequence>MKLFYKYIPGLLPTANESRFFTNKEPSPTNNHCCLQGSETYIFNCNRWLAKNEDDNAIVRELVADKVVDETVRKDGTVKTREKERKDTLVAKTYNVSVFTGDVSGGGTDANVFLTIFGDKGDTGERKLAKSETHTDKFERGNEDRFVIEAVDLGNLYKVRIRHDNALFSPAWFLDRIEVKDNMIGDVTTFHCERWLGKNKADGKIDRVIYVKGYEGDMSSTSTMHSRMAGSVASIDSLRSGDPFSRSPRVSRSQLEEIPEGPTIPYTVKVVTGDEKDMGTESSVWIRIIGPKQKQTGKLSLDLAQRKRFEPSSIETFSVEAADVKDIKKIELGIDSLSAGEGWFVKEVEVDMPTKGKHVYFSCKAWLARDKADGKTSRVFTLNDGDTATTVSYRPSVPYEVTIHTGDIAGAGTDSQIFMKVFGANGCTSDIVLEKQGERFERGRADLIKIPIEDIAPLKKLRIGHDGKGDRQDWYLEKVEMRNIDTGDLTVFNADCWFSATKDDKKICRDLVAMVKRKPQLHVTTYKVYVKTSDLTGASTSANVFLVIFGENGDSDKLHLKDSESNKSPFKNDQLDLFTFSDMLSLGQLVKARVWHDNKGFGSAWHLTHIEVEDCGTGQKYMFPCNRWLSTSDDDNQVCRELSCANLSSPGTKEKIEYEIEVTTTDKKEGGMAHNAWLILEGDQKKSKVFFMENSAQNKILRRGQTDTFTMVTRNLGQLEKCNLGAVQRDDKPLEDGSGHDRQWHCHQVVVTNKRSGDRYTFPCKAWIDIHHKVKQEYAKVLKVHDVQESKLTTVRNLGTVKYEVMVVTGDVRGAGTDANVFIILYGTHGDTGKRQLQQKGRDLFERNRTDKFVIEAIDLGDLVKLQIEHDNSGFGAAWLLDRVEVNNMATNQQWVFPCGQWFDKKKGDEQICRELLPRN</sequence>
<dbReference type="CDD" id="cd01756">
    <property type="entry name" value="PLAT_repeat"/>
    <property type="match status" value="4"/>
</dbReference>
<dbReference type="InterPro" id="IPR052970">
    <property type="entry name" value="Inner_ear_hair_cell_LOXHD"/>
</dbReference>
<protein>
    <recommendedName>
        <fullName evidence="2">PLAT domain-containing protein</fullName>
    </recommendedName>
</protein>
<dbReference type="PROSITE" id="PS50095">
    <property type="entry name" value="PLAT"/>
    <property type="match status" value="6"/>
</dbReference>
<evidence type="ECO:0000256" key="1">
    <source>
        <dbReference type="PROSITE-ProRule" id="PRU00152"/>
    </source>
</evidence>
<dbReference type="EMBL" id="JAODUO010000003">
    <property type="protein sequence ID" value="KAK2194035.1"/>
    <property type="molecule type" value="Genomic_DNA"/>
</dbReference>
<feature type="domain" description="PLAT" evidence="2">
    <location>
        <begin position="397"/>
        <end position="512"/>
    </location>
</feature>
<dbReference type="InterPro" id="IPR001024">
    <property type="entry name" value="PLAT/LH2_dom"/>
</dbReference>
<dbReference type="SUPFAM" id="SSF49723">
    <property type="entry name" value="Lipase/lipooxygenase domain (PLAT/LH2 domain)"/>
    <property type="match status" value="6"/>
</dbReference>
<evidence type="ECO:0000313" key="4">
    <source>
        <dbReference type="Proteomes" id="UP001209878"/>
    </source>
</evidence>
<feature type="domain" description="PLAT" evidence="2">
    <location>
        <begin position="92"/>
        <end position="210"/>
    </location>
</feature>
<proteinExistence type="predicted"/>
<organism evidence="3 4">
    <name type="scientific">Ridgeia piscesae</name>
    <name type="common">Tubeworm</name>
    <dbReference type="NCBI Taxonomy" id="27915"/>
    <lineage>
        <taxon>Eukaryota</taxon>
        <taxon>Metazoa</taxon>
        <taxon>Spiralia</taxon>
        <taxon>Lophotrochozoa</taxon>
        <taxon>Annelida</taxon>
        <taxon>Polychaeta</taxon>
        <taxon>Sedentaria</taxon>
        <taxon>Canalipalpata</taxon>
        <taxon>Sabellida</taxon>
        <taxon>Siboglinidae</taxon>
        <taxon>Ridgeia</taxon>
    </lineage>
</organism>
<dbReference type="SMART" id="SM00308">
    <property type="entry name" value="LH2"/>
    <property type="match status" value="5"/>
</dbReference>
<dbReference type="PANTHER" id="PTHR45901">
    <property type="entry name" value="PROTEIN CBG12474"/>
    <property type="match status" value="1"/>
</dbReference>
<dbReference type="PANTHER" id="PTHR45901:SF3">
    <property type="entry name" value="LIPOXYGENASE HOMOLOGY DOMAIN-CONTAINING PROTEIN 1"/>
    <property type="match status" value="1"/>
</dbReference>
<dbReference type="Proteomes" id="UP001209878">
    <property type="component" value="Unassembled WGS sequence"/>
</dbReference>
<comment type="caution">
    <text evidence="3">The sequence shown here is derived from an EMBL/GenBank/DDBJ whole genome shotgun (WGS) entry which is preliminary data.</text>
</comment>
<dbReference type="Gene3D" id="2.40.180.10">
    <property type="entry name" value="Catalase core domain"/>
    <property type="match status" value="3"/>
</dbReference>
<gene>
    <name evidence="3" type="ORF">NP493_3g07028</name>
</gene>
<feature type="domain" description="PLAT" evidence="2">
    <location>
        <begin position="264"/>
        <end position="381"/>
    </location>
</feature>
<evidence type="ECO:0000259" key="2">
    <source>
        <dbReference type="PROSITE" id="PS50095"/>
    </source>
</evidence>
<dbReference type="InterPro" id="IPR036392">
    <property type="entry name" value="PLAT/LH2_dom_sf"/>
</dbReference>
<keyword evidence="4" id="KW-1185">Reference proteome</keyword>
<feature type="domain" description="PLAT" evidence="2">
    <location>
        <begin position="656"/>
        <end position="782"/>
    </location>
</feature>
<dbReference type="Pfam" id="PF01477">
    <property type="entry name" value="PLAT"/>
    <property type="match status" value="6"/>
</dbReference>